<sequence length="101" mass="10668">MVTLIGLAVNVMLDCMLCPRYGSAGVALASVTASALGYAYLINTLVKRGFWPWPVSWPRGYHDISPFLGFAGPVLLAVFLKILTFGQMTRAACGLGTSAAA</sequence>
<evidence type="ECO:0000256" key="1">
    <source>
        <dbReference type="SAM" id="Phobius"/>
    </source>
</evidence>
<evidence type="ECO:0008006" key="4">
    <source>
        <dbReference type="Google" id="ProtNLM"/>
    </source>
</evidence>
<keyword evidence="1" id="KW-1133">Transmembrane helix</keyword>
<name>A0ABN9Y774_9DINO</name>
<organism evidence="2 3">
    <name type="scientific">Prorocentrum cordatum</name>
    <dbReference type="NCBI Taxonomy" id="2364126"/>
    <lineage>
        <taxon>Eukaryota</taxon>
        <taxon>Sar</taxon>
        <taxon>Alveolata</taxon>
        <taxon>Dinophyceae</taxon>
        <taxon>Prorocentrales</taxon>
        <taxon>Prorocentraceae</taxon>
        <taxon>Prorocentrum</taxon>
    </lineage>
</organism>
<keyword evidence="1" id="KW-0472">Membrane</keyword>
<keyword evidence="1" id="KW-0812">Transmembrane</keyword>
<reference evidence="2" key="1">
    <citation type="submission" date="2023-10" db="EMBL/GenBank/DDBJ databases">
        <authorList>
            <person name="Chen Y."/>
            <person name="Shah S."/>
            <person name="Dougan E. K."/>
            <person name="Thang M."/>
            <person name="Chan C."/>
        </authorList>
    </citation>
    <scope>NUCLEOTIDE SEQUENCE [LARGE SCALE GENOMIC DNA]</scope>
</reference>
<feature type="transmembrane region" description="Helical" evidence="1">
    <location>
        <begin position="21"/>
        <end position="41"/>
    </location>
</feature>
<evidence type="ECO:0000313" key="3">
    <source>
        <dbReference type="Proteomes" id="UP001189429"/>
    </source>
</evidence>
<evidence type="ECO:0000313" key="2">
    <source>
        <dbReference type="EMBL" id="CAK0908462.1"/>
    </source>
</evidence>
<comment type="caution">
    <text evidence="2">The sequence shown here is derived from an EMBL/GenBank/DDBJ whole genome shotgun (WGS) entry which is preliminary data.</text>
</comment>
<dbReference type="EMBL" id="CAUYUJ010022023">
    <property type="protein sequence ID" value="CAK0908462.1"/>
    <property type="molecule type" value="Genomic_DNA"/>
</dbReference>
<feature type="non-terminal residue" evidence="2">
    <location>
        <position position="101"/>
    </location>
</feature>
<feature type="transmembrane region" description="Helical" evidence="1">
    <location>
        <begin position="61"/>
        <end position="80"/>
    </location>
</feature>
<dbReference type="Proteomes" id="UP001189429">
    <property type="component" value="Unassembled WGS sequence"/>
</dbReference>
<keyword evidence="3" id="KW-1185">Reference proteome</keyword>
<proteinExistence type="predicted"/>
<protein>
    <recommendedName>
        <fullName evidence="4">Polysaccharide biosynthesis protein C-terminal domain-containing protein</fullName>
    </recommendedName>
</protein>
<accession>A0ABN9Y774</accession>
<gene>
    <name evidence="2" type="ORF">PCOR1329_LOCUS83138</name>
</gene>